<evidence type="ECO:0000256" key="1">
    <source>
        <dbReference type="SAM" id="Phobius"/>
    </source>
</evidence>
<sequence length="78" mass="9416">MPTWMIIVLSIGFLTIIVSLYVRKLRYILVWNKYQKKPARLYGDHWYGRGKYIILVCKDPNIWLEKLGKEKAVIYHFN</sequence>
<name>A0A0G1LW39_9BACT</name>
<dbReference type="EMBL" id="LCJG01000018">
    <property type="protein sequence ID" value="KKT73032.1"/>
    <property type="molecule type" value="Genomic_DNA"/>
</dbReference>
<dbReference type="STRING" id="1618384.UW68_C0018G0006"/>
<gene>
    <name evidence="2" type="ORF">UW68_C0018G0006</name>
</gene>
<comment type="caution">
    <text evidence="2">The sequence shown here is derived from an EMBL/GenBank/DDBJ whole genome shotgun (WGS) entry which is preliminary data.</text>
</comment>
<dbReference type="Proteomes" id="UP000034835">
    <property type="component" value="Unassembled WGS sequence"/>
</dbReference>
<reference evidence="2 3" key="1">
    <citation type="journal article" date="2015" name="Nature">
        <title>rRNA introns, odd ribosomes, and small enigmatic genomes across a large radiation of phyla.</title>
        <authorList>
            <person name="Brown C.T."/>
            <person name="Hug L.A."/>
            <person name="Thomas B.C."/>
            <person name="Sharon I."/>
            <person name="Castelle C.J."/>
            <person name="Singh A."/>
            <person name="Wilkins M.J."/>
            <person name="Williams K.H."/>
            <person name="Banfield J.F."/>
        </authorList>
    </citation>
    <scope>NUCLEOTIDE SEQUENCE [LARGE SCALE GENOMIC DNA]</scope>
</reference>
<keyword evidence="1" id="KW-1133">Transmembrane helix</keyword>
<dbReference type="AlphaFoldDB" id="A0A0G1LW39"/>
<feature type="transmembrane region" description="Helical" evidence="1">
    <location>
        <begin position="6"/>
        <end position="23"/>
    </location>
</feature>
<protein>
    <submittedName>
        <fullName evidence="2">Uncharacterized protein</fullName>
    </submittedName>
</protein>
<accession>A0A0G1LW39</accession>
<evidence type="ECO:0000313" key="3">
    <source>
        <dbReference type="Proteomes" id="UP000034835"/>
    </source>
</evidence>
<keyword evidence="1" id="KW-0812">Transmembrane</keyword>
<evidence type="ECO:0000313" key="2">
    <source>
        <dbReference type="EMBL" id="KKT73032.1"/>
    </source>
</evidence>
<proteinExistence type="predicted"/>
<keyword evidence="1" id="KW-0472">Membrane</keyword>
<organism evidence="2 3">
    <name type="scientific">Candidatus Collierbacteria bacterium GW2011_GWB1_44_6</name>
    <dbReference type="NCBI Taxonomy" id="1618384"/>
    <lineage>
        <taxon>Bacteria</taxon>
        <taxon>Candidatus Collieribacteriota</taxon>
    </lineage>
</organism>